<evidence type="ECO:0000256" key="2">
    <source>
        <dbReference type="ARBA" id="ARBA00022525"/>
    </source>
</evidence>
<proteinExistence type="predicted"/>
<organism evidence="5">
    <name type="scientific">Candidatus Kentrum sp. DK</name>
    <dbReference type="NCBI Taxonomy" id="2126562"/>
    <lineage>
        <taxon>Bacteria</taxon>
        <taxon>Pseudomonadati</taxon>
        <taxon>Pseudomonadota</taxon>
        <taxon>Gammaproteobacteria</taxon>
        <taxon>Candidatus Kentrum</taxon>
    </lineage>
</organism>
<evidence type="ECO:0000256" key="1">
    <source>
        <dbReference type="ARBA" id="ARBA00004613"/>
    </source>
</evidence>
<dbReference type="Gene3D" id="2.150.10.10">
    <property type="entry name" value="Serralysin-like metalloprotease, C-terminal"/>
    <property type="match status" value="1"/>
</dbReference>
<evidence type="ECO:0000313" key="5">
    <source>
        <dbReference type="EMBL" id="VFJ58747.1"/>
    </source>
</evidence>
<dbReference type="InterPro" id="IPR013858">
    <property type="entry name" value="Peptidase_M10B_C"/>
</dbReference>
<sequence>MGCIQGGVNGYIDDAADVGYFGHFSKRKGTDDDDDGGFVIASGVVIENAIGGNGDDEIIGNDVANELNGGAGKDNLWGHGEKDTFVFSSAPDADADTIKDFEIGVDKIDLSGIDALKDKWWHDYWDGDQAFSYSETTPKSDFSAGKLWFNDSTKALSGWVDFENSLSSDPASNPDFEIFLEGIDKSALDALPQSDWLIA</sequence>
<name>A0A450SXM6_9GAMM</name>
<dbReference type="AlphaFoldDB" id="A0A450SXM6"/>
<accession>A0A450SXM6</accession>
<reference evidence="5" key="1">
    <citation type="submission" date="2019-02" db="EMBL/GenBank/DDBJ databases">
        <authorList>
            <person name="Gruber-Vodicka R. H."/>
            <person name="Seah K. B. B."/>
        </authorList>
    </citation>
    <scope>NUCLEOTIDE SEQUENCE</scope>
    <source>
        <strain evidence="5">BECK_DK47</strain>
    </source>
</reference>
<dbReference type="GO" id="GO:0005509">
    <property type="term" value="F:calcium ion binding"/>
    <property type="evidence" value="ECO:0007669"/>
    <property type="project" value="InterPro"/>
</dbReference>
<evidence type="ECO:0000256" key="3">
    <source>
        <dbReference type="ARBA" id="ARBA00022737"/>
    </source>
</evidence>
<keyword evidence="2" id="KW-0964">Secreted</keyword>
<evidence type="ECO:0000259" key="4">
    <source>
        <dbReference type="Pfam" id="PF08548"/>
    </source>
</evidence>
<comment type="subcellular location">
    <subcellularLocation>
        <location evidence="1">Secreted</location>
    </subcellularLocation>
</comment>
<keyword evidence="3" id="KW-0677">Repeat</keyword>
<dbReference type="GO" id="GO:0005615">
    <property type="term" value="C:extracellular space"/>
    <property type="evidence" value="ECO:0007669"/>
    <property type="project" value="InterPro"/>
</dbReference>
<dbReference type="SUPFAM" id="SSF51120">
    <property type="entry name" value="beta-Roll"/>
    <property type="match status" value="1"/>
</dbReference>
<dbReference type="Pfam" id="PF08548">
    <property type="entry name" value="Peptidase_M10_C"/>
    <property type="match status" value="1"/>
</dbReference>
<dbReference type="InterPro" id="IPR011049">
    <property type="entry name" value="Serralysin-like_metalloprot_C"/>
</dbReference>
<gene>
    <name evidence="5" type="ORF">BECKDK2373B_GA0170837_10772</name>
</gene>
<dbReference type="EMBL" id="CAADEX010000077">
    <property type="protein sequence ID" value="VFJ58747.1"/>
    <property type="molecule type" value="Genomic_DNA"/>
</dbReference>
<feature type="domain" description="Peptidase M10 serralysin C-terminal" evidence="4">
    <location>
        <begin position="38"/>
        <end position="117"/>
    </location>
</feature>
<protein>
    <submittedName>
        <fullName evidence="5">Type I secretion C-terminal target domain (VC_A0849 subclass)</fullName>
    </submittedName>
</protein>